<dbReference type="Proteomes" id="UP000294829">
    <property type="component" value="Unassembled WGS sequence"/>
</dbReference>
<dbReference type="OrthoDB" id="9131059at2"/>
<feature type="signal peptide" evidence="7">
    <location>
        <begin position="1"/>
        <end position="30"/>
    </location>
</feature>
<evidence type="ECO:0000256" key="4">
    <source>
        <dbReference type="ARBA" id="ARBA00022764"/>
    </source>
</evidence>
<dbReference type="PANTHER" id="PTHR30251:SF7">
    <property type="entry name" value="FIMBRIAE CHAPARONE"/>
    <property type="match status" value="1"/>
</dbReference>
<feature type="chain" id="PRO_5020471838" evidence="7">
    <location>
        <begin position="31"/>
        <end position="254"/>
    </location>
</feature>
<evidence type="ECO:0000259" key="9">
    <source>
        <dbReference type="Pfam" id="PF02753"/>
    </source>
</evidence>
<evidence type="ECO:0000256" key="3">
    <source>
        <dbReference type="ARBA" id="ARBA00022729"/>
    </source>
</evidence>
<sequence length="254" mass="28288">MNFAALILKAPIRRAVLLISLLLSSAPSEAGIFTDGTRVVFKDGYREQSLRLSNQNTYPILVQAWVDDGNADRVPEEADSPIFTMPPVFTMAPKEIFSLRLVYSGESLPQDRESVFWLNLYEIPPNSPLLESASTSLVLAIRTQMKVFYRPEKLSLPISKLIESLYCSIKKSGEHGQLVIDNPTPYFATISALQIKQNSNVQQKVVEMIPPFQQFSTEIDLLPDPQNNSLDIDFAIVDDNGNVSASKQTIPIAD</sequence>
<evidence type="ECO:0000256" key="1">
    <source>
        <dbReference type="ARBA" id="ARBA00004418"/>
    </source>
</evidence>
<feature type="domain" description="Pili assembly chaperone N-terminal" evidence="8">
    <location>
        <begin position="32"/>
        <end position="154"/>
    </location>
</feature>
<dbReference type="InterPro" id="IPR008962">
    <property type="entry name" value="PapD-like_sf"/>
</dbReference>
<accession>A0A4R5VUQ6</accession>
<dbReference type="InterPro" id="IPR013783">
    <property type="entry name" value="Ig-like_fold"/>
</dbReference>
<dbReference type="InterPro" id="IPR016148">
    <property type="entry name" value="Pili_assmbl_chaperone_C"/>
</dbReference>
<reference evidence="10 11" key="1">
    <citation type="submission" date="2019-03" db="EMBL/GenBank/DDBJ databases">
        <title>Sapientia aquatica gen. nov., sp. nov., isolated from a crater lake.</title>
        <authorList>
            <person name="Felfoldi T."/>
            <person name="Szabo A."/>
            <person name="Toth E."/>
            <person name="Schumann P."/>
            <person name="Keki Z."/>
            <person name="Marialigeti K."/>
            <person name="Mathe I."/>
        </authorList>
    </citation>
    <scope>NUCLEOTIDE SEQUENCE [LARGE SCALE GENOMIC DNA]</scope>
    <source>
        <strain evidence="10 11">SA-152</strain>
    </source>
</reference>
<dbReference type="InterPro" id="IPR016147">
    <property type="entry name" value="Pili_assmbl_chaperone_N"/>
</dbReference>
<name>A0A4R5VUQ6_9BURK</name>
<organism evidence="10 11">
    <name type="scientific">Sapientia aquatica</name>
    <dbReference type="NCBI Taxonomy" id="1549640"/>
    <lineage>
        <taxon>Bacteria</taxon>
        <taxon>Pseudomonadati</taxon>
        <taxon>Pseudomonadota</taxon>
        <taxon>Betaproteobacteria</taxon>
        <taxon>Burkholderiales</taxon>
        <taxon>Oxalobacteraceae</taxon>
        <taxon>Sapientia</taxon>
    </lineage>
</organism>
<dbReference type="SUPFAM" id="SSF49584">
    <property type="entry name" value="Periplasmic chaperone C-domain"/>
    <property type="match status" value="1"/>
</dbReference>
<dbReference type="Gene3D" id="2.60.40.10">
    <property type="entry name" value="Immunoglobulins"/>
    <property type="match status" value="2"/>
</dbReference>
<dbReference type="PANTHER" id="PTHR30251">
    <property type="entry name" value="PILUS ASSEMBLY CHAPERONE"/>
    <property type="match status" value="1"/>
</dbReference>
<dbReference type="PRINTS" id="PR00969">
    <property type="entry name" value="CHAPERONPILI"/>
</dbReference>
<keyword evidence="4" id="KW-0574">Periplasm</keyword>
<dbReference type="InterPro" id="IPR050643">
    <property type="entry name" value="Periplasmic_pilus_chap"/>
</dbReference>
<evidence type="ECO:0000256" key="5">
    <source>
        <dbReference type="ARBA" id="ARBA00023186"/>
    </source>
</evidence>
<keyword evidence="11" id="KW-1185">Reference proteome</keyword>
<gene>
    <name evidence="10" type="ORF">E2I14_15710</name>
</gene>
<evidence type="ECO:0000256" key="7">
    <source>
        <dbReference type="SAM" id="SignalP"/>
    </source>
</evidence>
<evidence type="ECO:0000313" key="10">
    <source>
        <dbReference type="EMBL" id="TDK62750.1"/>
    </source>
</evidence>
<comment type="caution">
    <text evidence="10">The sequence shown here is derived from an EMBL/GenBank/DDBJ whole genome shotgun (WGS) entry which is preliminary data.</text>
</comment>
<dbReference type="InterPro" id="IPR018046">
    <property type="entry name" value="Pili_assmbl_chaperone_CS"/>
</dbReference>
<dbReference type="Pfam" id="PF00345">
    <property type="entry name" value="PapD_N"/>
    <property type="match status" value="1"/>
</dbReference>
<dbReference type="InterPro" id="IPR036316">
    <property type="entry name" value="Pili_assmbl_chap_C_dom_sf"/>
</dbReference>
<dbReference type="Pfam" id="PF02753">
    <property type="entry name" value="PapD_C"/>
    <property type="match status" value="1"/>
</dbReference>
<protein>
    <submittedName>
        <fullName evidence="10">Molecular chaperone</fullName>
    </submittedName>
</protein>
<keyword evidence="3 7" id="KW-0732">Signal</keyword>
<evidence type="ECO:0000259" key="8">
    <source>
        <dbReference type="Pfam" id="PF00345"/>
    </source>
</evidence>
<dbReference type="RefSeq" id="WP_133330261.1">
    <property type="nucleotide sequence ID" value="NZ_SMYL01000010.1"/>
</dbReference>
<evidence type="ECO:0000256" key="2">
    <source>
        <dbReference type="ARBA" id="ARBA00007399"/>
    </source>
</evidence>
<comment type="similarity">
    <text evidence="2 6">Belongs to the periplasmic pilus chaperone family.</text>
</comment>
<dbReference type="InterPro" id="IPR001829">
    <property type="entry name" value="Pili_assmbl_chaperone_bac"/>
</dbReference>
<dbReference type="EMBL" id="SMYL01000010">
    <property type="protein sequence ID" value="TDK62750.1"/>
    <property type="molecule type" value="Genomic_DNA"/>
</dbReference>
<evidence type="ECO:0000256" key="6">
    <source>
        <dbReference type="RuleBase" id="RU003918"/>
    </source>
</evidence>
<keyword evidence="5 6" id="KW-0143">Chaperone</keyword>
<dbReference type="GO" id="GO:0071555">
    <property type="term" value="P:cell wall organization"/>
    <property type="evidence" value="ECO:0007669"/>
    <property type="project" value="InterPro"/>
</dbReference>
<comment type="subcellular location">
    <subcellularLocation>
        <location evidence="1 6">Periplasm</location>
    </subcellularLocation>
</comment>
<dbReference type="PROSITE" id="PS00635">
    <property type="entry name" value="PILI_CHAPERONE"/>
    <property type="match status" value="1"/>
</dbReference>
<dbReference type="SUPFAM" id="SSF49354">
    <property type="entry name" value="PapD-like"/>
    <property type="match status" value="1"/>
</dbReference>
<proteinExistence type="inferred from homology"/>
<feature type="domain" description="Pili assembly chaperone C-terminal" evidence="9">
    <location>
        <begin position="180"/>
        <end position="244"/>
    </location>
</feature>
<dbReference type="AlphaFoldDB" id="A0A4R5VUQ6"/>
<evidence type="ECO:0000313" key="11">
    <source>
        <dbReference type="Proteomes" id="UP000294829"/>
    </source>
</evidence>
<dbReference type="GO" id="GO:0030288">
    <property type="term" value="C:outer membrane-bounded periplasmic space"/>
    <property type="evidence" value="ECO:0007669"/>
    <property type="project" value="InterPro"/>
</dbReference>